<feature type="domain" description="C2H2-type" evidence="15">
    <location>
        <begin position="213"/>
        <end position="242"/>
    </location>
</feature>
<keyword evidence="9" id="KW-0805">Transcription regulation</keyword>
<feature type="domain" description="C2H2-type" evidence="15">
    <location>
        <begin position="155"/>
        <end position="182"/>
    </location>
</feature>
<dbReference type="EMBL" id="OU892281">
    <property type="protein sequence ID" value="CAG9768760.1"/>
    <property type="molecule type" value="Genomic_DNA"/>
</dbReference>
<dbReference type="PROSITE" id="PS00028">
    <property type="entry name" value="ZINC_FINGER_C2H2_1"/>
    <property type="match status" value="4"/>
</dbReference>
<dbReference type="InterPro" id="IPR013087">
    <property type="entry name" value="Znf_C2H2_type"/>
</dbReference>
<feature type="domain" description="C2H2-type" evidence="15">
    <location>
        <begin position="183"/>
        <end position="212"/>
    </location>
</feature>
<feature type="region of interest" description="Disordered" evidence="14">
    <location>
        <begin position="49"/>
        <end position="78"/>
    </location>
</feature>
<name>A0A9N9MQV6_9CUCU</name>
<dbReference type="PANTHER" id="PTHR45718:SF8">
    <property type="entry name" value="GLIS FAMILY ZINC FINGER 2"/>
    <property type="match status" value="1"/>
</dbReference>
<dbReference type="GO" id="GO:0000978">
    <property type="term" value="F:RNA polymerase II cis-regulatory region sequence-specific DNA binding"/>
    <property type="evidence" value="ECO:0007669"/>
    <property type="project" value="TreeGrafter"/>
</dbReference>
<dbReference type="SMART" id="SM00355">
    <property type="entry name" value="ZnF_C2H2"/>
    <property type="match status" value="5"/>
</dbReference>
<keyword evidence="17" id="KW-1185">Reference proteome</keyword>
<comment type="similarity">
    <text evidence="2">Belongs to the GLI C2H2-type zinc-finger protein family.</text>
</comment>
<feature type="compositionally biased region" description="Low complexity" evidence="14">
    <location>
        <begin position="55"/>
        <end position="71"/>
    </location>
</feature>
<evidence type="ECO:0000256" key="3">
    <source>
        <dbReference type="ARBA" id="ARBA00022473"/>
    </source>
</evidence>
<feature type="domain" description="C2H2-type" evidence="15">
    <location>
        <begin position="122"/>
        <end position="154"/>
    </location>
</feature>
<gene>
    <name evidence="16" type="ORF">CEUTPL_LOCUS9283</name>
</gene>
<keyword evidence="6" id="KW-0677">Repeat</keyword>
<evidence type="ECO:0000256" key="7">
    <source>
        <dbReference type="ARBA" id="ARBA00022771"/>
    </source>
</evidence>
<evidence type="ECO:0000256" key="12">
    <source>
        <dbReference type="ARBA" id="ARBA00023242"/>
    </source>
</evidence>
<proteinExistence type="inferred from homology"/>
<comment type="subcellular location">
    <subcellularLocation>
        <location evidence="1">Nucleus</location>
    </subcellularLocation>
</comment>
<dbReference type="OrthoDB" id="3214149at2759"/>
<dbReference type="GO" id="GO:0008270">
    <property type="term" value="F:zinc ion binding"/>
    <property type="evidence" value="ECO:0007669"/>
    <property type="project" value="UniProtKB-KW"/>
</dbReference>
<organism evidence="16 17">
    <name type="scientific">Ceutorhynchus assimilis</name>
    <name type="common">cabbage seed weevil</name>
    <dbReference type="NCBI Taxonomy" id="467358"/>
    <lineage>
        <taxon>Eukaryota</taxon>
        <taxon>Metazoa</taxon>
        <taxon>Ecdysozoa</taxon>
        <taxon>Arthropoda</taxon>
        <taxon>Hexapoda</taxon>
        <taxon>Insecta</taxon>
        <taxon>Pterygota</taxon>
        <taxon>Neoptera</taxon>
        <taxon>Endopterygota</taxon>
        <taxon>Coleoptera</taxon>
        <taxon>Polyphaga</taxon>
        <taxon>Cucujiformia</taxon>
        <taxon>Curculionidae</taxon>
        <taxon>Ceutorhynchinae</taxon>
        <taxon>Ceutorhynchus</taxon>
    </lineage>
</organism>
<dbReference type="InterPro" id="IPR056436">
    <property type="entry name" value="Znf-C2H2_ZIC1-5/GLI1-3-like"/>
</dbReference>
<evidence type="ECO:0000259" key="15">
    <source>
        <dbReference type="PROSITE" id="PS50157"/>
    </source>
</evidence>
<evidence type="ECO:0000313" key="16">
    <source>
        <dbReference type="EMBL" id="CAG9768760.1"/>
    </source>
</evidence>
<dbReference type="FunFam" id="3.30.160.60:FF:000357">
    <property type="entry name" value="GLIS family zinc finger 2"/>
    <property type="match status" value="1"/>
</dbReference>
<keyword evidence="8" id="KW-0862">Zinc</keyword>
<reference evidence="16" key="1">
    <citation type="submission" date="2022-01" db="EMBL/GenBank/DDBJ databases">
        <authorList>
            <person name="King R."/>
        </authorList>
    </citation>
    <scope>NUCLEOTIDE SEQUENCE</scope>
</reference>
<dbReference type="InterPro" id="IPR036236">
    <property type="entry name" value="Znf_C2H2_sf"/>
</dbReference>
<dbReference type="InterPro" id="IPR043359">
    <property type="entry name" value="GLI-like"/>
</dbReference>
<dbReference type="GO" id="GO:0000981">
    <property type="term" value="F:DNA-binding transcription factor activity, RNA polymerase II-specific"/>
    <property type="evidence" value="ECO:0007669"/>
    <property type="project" value="TreeGrafter"/>
</dbReference>
<keyword evidence="10" id="KW-0238">DNA-binding</keyword>
<keyword evidence="5" id="KW-0479">Metal-binding</keyword>
<dbReference type="FunFam" id="3.30.160.60:FF:000310">
    <property type="entry name" value="GLIS family zinc finger 2"/>
    <property type="match status" value="1"/>
</dbReference>
<evidence type="ECO:0000256" key="1">
    <source>
        <dbReference type="ARBA" id="ARBA00004123"/>
    </source>
</evidence>
<evidence type="ECO:0000256" key="6">
    <source>
        <dbReference type="ARBA" id="ARBA00022737"/>
    </source>
</evidence>
<keyword evidence="7 13" id="KW-0863">Zinc-finger</keyword>
<evidence type="ECO:0000313" key="17">
    <source>
        <dbReference type="Proteomes" id="UP001152799"/>
    </source>
</evidence>
<dbReference type="Proteomes" id="UP001152799">
    <property type="component" value="Chromosome 5"/>
</dbReference>
<evidence type="ECO:0000256" key="11">
    <source>
        <dbReference type="ARBA" id="ARBA00023163"/>
    </source>
</evidence>
<dbReference type="FunFam" id="3.30.160.60:FF:000359">
    <property type="entry name" value="GLIS family zinc finger 2"/>
    <property type="match status" value="1"/>
</dbReference>
<evidence type="ECO:0000256" key="2">
    <source>
        <dbReference type="ARBA" id="ARBA00010831"/>
    </source>
</evidence>
<evidence type="ECO:0000256" key="9">
    <source>
        <dbReference type="ARBA" id="ARBA00023015"/>
    </source>
</evidence>
<dbReference type="GO" id="GO:0005634">
    <property type="term" value="C:nucleus"/>
    <property type="evidence" value="ECO:0007669"/>
    <property type="project" value="UniProtKB-SubCell"/>
</dbReference>
<dbReference type="PROSITE" id="PS50157">
    <property type="entry name" value="ZINC_FINGER_C2H2_2"/>
    <property type="match status" value="4"/>
</dbReference>
<keyword evidence="3" id="KW-0217">Developmental protein</keyword>
<evidence type="ECO:0000256" key="4">
    <source>
        <dbReference type="ARBA" id="ARBA00022491"/>
    </source>
</evidence>
<evidence type="ECO:0000256" key="13">
    <source>
        <dbReference type="PROSITE-ProRule" id="PRU00042"/>
    </source>
</evidence>
<keyword evidence="12" id="KW-0539">Nucleus</keyword>
<keyword evidence="11" id="KW-0804">Transcription</keyword>
<protein>
    <recommendedName>
        <fullName evidence="15">C2H2-type domain-containing protein</fullName>
    </recommendedName>
</protein>
<evidence type="ECO:0000256" key="14">
    <source>
        <dbReference type="SAM" id="MobiDB-lite"/>
    </source>
</evidence>
<dbReference type="Pfam" id="PF23561">
    <property type="entry name" value="zf-C2H2_15"/>
    <property type="match status" value="1"/>
</dbReference>
<accession>A0A9N9MQV6</accession>
<dbReference type="PANTHER" id="PTHR45718">
    <property type="entry name" value="TRANSCRIPTIONAL ACTIVATOR CUBITUS INTERRUPTUS"/>
    <property type="match status" value="1"/>
</dbReference>
<sequence length="361" mass="40920">MFLPYNRMVVGQPLHYYYPYGESPPLTDNSKFQFFQQFESVAASMDSNEDYPMITSPTNSTQSDSDNSVSSIEVPSHSIEIPKKDDKKQCLWRNCGAIFLSLTELASHVSQCHSAGGADGLFHCGWEGCARNNKGFNARYKMLVHVRTHTNEKPHQCCQCDKSFSRAENLKIHSRSHSGEKPYICPVAGCGKAYSNSSDRFKHTRTHSVEKPYQCKVPGCPKRYTDPSSLRKHVKTYKHYAPEVSDPAIEPNVNSAEGASRLSDFASIVIQEKSLPSEDTIENHVSVITVNNAKFNDGYHMHSPTSTEDIFRFRALIDIKNDNYGFMERCESKKLFRPYELDDELSMDLDAPLDLSLRRDM</sequence>
<dbReference type="AlphaFoldDB" id="A0A9N9MQV6"/>
<evidence type="ECO:0000256" key="5">
    <source>
        <dbReference type="ARBA" id="ARBA00022723"/>
    </source>
</evidence>
<dbReference type="Pfam" id="PF00096">
    <property type="entry name" value="zf-C2H2"/>
    <property type="match status" value="3"/>
</dbReference>
<evidence type="ECO:0000256" key="10">
    <source>
        <dbReference type="ARBA" id="ARBA00023125"/>
    </source>
</evidence>
<dbReference type="Gene3D" id="3.30.160.60">
    <property type="entry name" value="Classic Zinc Finger"/>
    <property type="match status" value="4"/>
</dbReference>
<evidence type="ECO:0000256" key="8">
    <source>
        <dbReference type="ARBA" id="ARBA00022833"/>
    </source>
</evidence>
<keyword evidence="4" id="KW-0678">Repressor</keyword>
<dbReference type="SUPFAM" id="SSF57667">
    <property type="entry name" value="beta-beta-alpha zinc fingers"/>
    <property type="match status" value="2"/>
</dbReference>